<feature type="transmembrane region" description="Helical" evidence="1">
    <location>
        <begin position="12"/>
        <end position="45"/>
    </location>
</feature>
<dbReference type="EMBL" id="CP096659">
    <property type="protein sequence ID" value="UPV75279.1"/>
    <property type="molecule type" value="Genomic_DNA"/>
</dbReference>
<protein>
    <submittedName>
        <fullName evidence="2">Uncharacterized protein</fullName>
    </submittedName>
</protein>
<reference evidence="2 3" key="1">
    <citation type="submission" date="2022-04" db="EMBL/GenBank/DDBJ databases">
        <title>Diverse halophilic archaea isolated from saline environments.</title>
        <authorList>
            <person name="Cui H.-L."/>
        </authorList>
    </citation>
    <scope>NUCLEOTIDE SEQUENCE [LARGE SCALE GENOMIC DNA]</scope>
    <source>
        <strain evidence="2 3">XZYJT49</strain>
    </source>
</reference>
<keyword evidence="3" id="KW-1185">Reference proteome</keyword>
<dbReference type="RefSeq" id="WP_248651322.1">
    <property type="nucleotide sequence ID" value="NZ_CP096659.1"/>
</dbReference>
<dbReference type="KEGG" id="halx:M0R89_04230"/>
<dbReference type="AlphaFoldDB" id="A0A8U0HWR9"/>
<evidence type="ECO:0000313" key="2">
    <source>
        <dbReference type="EMBL" id="UPV75279.1"/>
    </source>
</evidence>
<gene>
    <name evidence="2" type="ORF">M0R89_04230</name>
</gene>
<dbReference type="GeneID" id="72184379"/>
<evidence type="ECO:0000256" key="1">
    <source>
        <dbReference type="SAM" id="Phobius"/>
    </source>
</evidence>
<keyword evidence="1" id="KW-1133">Transmembrane helix</keyword>
<proteinExistence type="predicted"/>
<sequence>MNERLANGLELFARLVGVVAALGGVLLLPSAPILGVPLLVVGILFALRPATAGELLDIAASLV</sequence>
<evidence type="ECO:0000313" key="3">
    <source>
        <dbReference type="Proteomes" id="UP000830729"/>
    </source>
</evidence>
<keyword evidence="1" id="KW-0472">Membrane</keyword>
<accession>A0A8U0HWR9</accession>
<organism evidence="2 3">
    <name type="scientific">Halorussus limi</name>
    <dbReference type="NCBI Taxonomy" id="2938695"/>
    <lineage>
        <taxon>Archaea</taxon>
        <taxon>Methanobacteriati</taxon>
        <taxon>Methanobacteriota</taxon>
        <taxon>Stenosarchaea group</taxon>
        <taxon>Halobacteria</taxon>
        <taxon>Halobacteriales</taxon>
        <taxon>Haladaptataceae</taxon>
        <taxon>Halorussus</taxon>
    </lineage>
</organism>
<name>A0A8U0HWR9_9EURY</name>
<dbReference type="Proteomes" id="UP000830729">
    <property type="component" value="Chromosome"/>
</dbReference>
<keyword evidence="1" id="KW-0812">Transmembrane</keyword>